<keyword evidence="2" id="KW-0472">Membrane</keyword>
<feature type="transmembrane region" description="Helical" evidence="2">
    <location>
        <begin position="102"/>
        <end position="126"/>
    </location>
</feature>
<feature type="transmembrane region" description="Helical" evidence="2">
    <location>
        <begin position="502"/>
        <end position="520"/>
    </location>
</feature>
<feature type="transmembrane region" description="Helical" evidence="2">
    <location>
        <begin position="64"/>
        <end position="81"/>
    </location>
</feature>
<protein>
    <submittedName>
        <fullName evidence="4">Ankyrin repeat domain-containing protein 17</fullName>
    </submittedName>
</protein>
<feature type="transmembrane region" description="Helical" evidence="2">
    <location>
        <begin position="357"/>
        <end position="378"/>
    </location>
</feature>
<keyword evidence="2" id="KW-0812">Transmembrane</keyword>
<feature type="transmembrane region" description="Helical" evidence="2">
    <location>
        <begin position="138"/>
        <end position="160"/>
    </location>
</feature>
<reference evidence="4 5" key="1">
    <citation type="submission" date="2024-02" db="EMBL/GenBank/DDBJ databases">
        <authorList>
            <person name="Chen Y."/>
            <person name="Shah S."/>
            <person name="Dougan E. K."/>
            <person name="Thang M."/>
            <person name="Chan C."/>
        </authorList>
    </citation>
    <scope>NUCLEOTIDE SEQUENCE [LARGE SCALE GENOMIC DNA]</scope>
</reference>
<evidence type="ECO:0000256" key="3">
    <source>
        <dbReference type="SAM" id="SignalP"/>
    </source>
</evidence>
<sequence>MRLFKALVVALLLGLCGNSASASELEHEGTNSGGFQEEGGLEEIEEIIGEDEEEEFTREDVTCGFMMMGMFFFIMVIFYFVNYPDDDIKRYSWSNISTTISIFCAILIFSAADEVIVVFVISPVLGEFPKGWRQVARVAAGYVIFIAWLAVAEVMIAYFAKAFCVSSRPDGRMAWVVHDSIRGDHGVPLQDLDSRATATVLPGTREKSIAKIGQLEVFVTMEDLEKEAAQRRTKSWSMLYAHMAGFAMISAGGDLQHSDFFRDDWPNSLLAVLLNVLFLLLVFWVSARLRPRGDESDMESDDEGPVEMWNENAIESEDELFCLSISFLLVQALRFQASGVLSTKAGLEPGENFGTMAILTVYGEALLFVVATVVVVFSGRTGRLADLLRGALSMAFAWCLLFASRWMFESWPLLVKLNCPPKSIPGRLILSLFLSSFAFAVIIVLDQIEDAASNEDRRVTHKIVKNVVTGLSILVGFTWETTMDGCAEAVFSTIHENERARLVSKFMGVVVILLIVLPAWRRYVLHTVFRLLKHQRDQRAAQKLADKLQRLDPKLQEDGLLDMSDSEESAPDPELTC</sequence>
<feature type="transmembrane region" description="Helical" evidence="2">
    <location>
        <begin position="390"/>
        <end position="408"/>
    </location>
</feature>
<feature type="transmembrane region" description="Helical" evidence="2">
    <location>
        <begin position="428"/>
        <end position="445"/>
    </location>
</feature>
<comment type="caution">
    <text evidence="4">The sequence shown here is derived from an EMBL/GenBank/DDBJ whole genome shotgun (WGS) entry which is preliminary data.</text>
</comment>
<feature type="signal peptide" evidence="3">
    <location>
        <begin position="1"/>
        <end position="22"/>
    </location>
</feature>
<feature type="region of interest" description="Disordered" evidence="1">
    <location>
        <begin position="555"/>
        <end position="577"/>
    </location>
</feature>
<dbReference type="EMBL" id="CAXAMM010001891">
    <property type="protein sequence ID" value="CAK8993852.1"/>
    <property type="molecule type" value="Genomic_DNA"/>
</dbReference>
<keyword evidence="5" id="KW-1185">Reference proteome</keyword>
<evidence type="ECO:0000256" key="1">
    <source>
        <dbReference type="SAM" id="MobiDB-lite"/>
    </source>
</evidence>
<feature type="transmembrane region" description="Helical" evidence="2">
    <location>
        <begin position="265"/>
        <end position="285"/>
    </location>
</feature>
<evidence type="ECO:0000313" key="5">
    <source>
        <dbReference type="Proteomes" id="UP001642464"/>
    </source>
</evidence>
<feature type="transmembrane region" description="Helical" evidence="2">
    <location>
        <begin position="466"/>
        <end position="482"/>
    </location>
</feature>
<feature type="transmembrane region" description="Helical" evidence="2">
    <location>
        <begin position="236"/>
        <end position="253"/>
    </location>
</feature>
<organism evidence="4 5">
    <name type="scientific">Durusdinium trenchii</name>
    <dbReference type="NCBI Taxonomy" id="1381693"/>
    <lineage>
        <taxon>Eukaryota</taxon>
        <taxon>Sar</taxon>
        <taxon>Alveolata</taxon>
        <taxon>Dinophyceae</taxon>
        <taxon>Suessiales</taxon>
        <taxon>Symbiodiniaceae</taxon>
        <taxon>Durusdinium</taxon>
    </lineage>
</organism>
<evidence type="ECO:0000256" key="2">
    <source>
        <dbReference type="SAM" id="Phobius"/>
    </source>
</evidence>
<gene>
    <name evidence="4" type="ORF">SCF082_LOCUS3689</name>
</gene>
<accession>A0ABP0HUG5</accession>
<proteinExistence type="predicted"/>
<name>A0ABP0HUG5_9DINO</name>
<feature type="chain" id="PRO_5045669438" evidence="3">
    <location>
        <begin position="23"/>
        <end position="577"/>
    </location>
</feature>
<evidence type="ECO:0000313" key="4">
    <source>
        <dbReference type="EMBL" id="CAK8993852.1"/>
    </source>
</evidence>
<keyword evidence="3" id="KW-0732">Signal</keyword>
<keyword evidence="2" id="KW-1133">Transmembrane helix</keyword>
<feature type="transmembrane region" description="Helical" evidence="2">
    <location>
        <begin position="320"/>
        <end position="337"/>
    </location>
</feature>
<dbReference type="Proteomes" id="UP001642464">
    <property type="component" value="Unassembled WGS sequence"/>
</dbReference>